<dbReference type="CDD" id="cd03257">
    <property type="entry name" value="ABC_NikE_OppD_transporters"/>
    <property type="match status" value="1"/>
</dbReference>
<keyword evidence="4" id="KW-0067">ATP-binding</keyword>
<dbReference type="GO" id="GO:0005524">
    <property type="term" value="F:ATP binding"/>
    <property type="evidence" value="ECO:0007669"/>
    <property type="project" value="UniProtKB-KW"/>
</dbReference>
<dbReference type="EMBL" id="CAQI01000025">
    <property type="protein sequence ID" value="CCQ44354.1"/>
    <property type="molecule type" value="Genomic_DNA"/>
</dbReference>
<name>A0A024GXY2_9MICC</name>
<dbReference type="OrthoDB" id="8481147at2"/>
<sequence>MTGALRADGISFRYPTSFKYPSRSLRGCQPAHTLRNVTLTLTPGAGTALVGSSGSGKSTLVRIMLGLAKPSSGTVSLGGSAVRPGPARSLRWYRRSVQYVPQNPAGSLDPRMTVAQLLLEPLRQLRVEGNHRDLAGQALERVELPVRVMNQRPGELSGGQNQRVAIARALAVKPAYLLADEPVSGLDLPLRDAVLELLDRLVHEGLGLLLVTHDLATAARMCGSTAVLSDGSIAEQGPTDHVLAHPTTPAAHALVQAAAAMNLPSAVPAAAL</sequence>
<comment type="similarity">
    <text evidence="1">Belongs to the ABC transporter superfamily.</text>
</comment>
<keyword evidence="7" id="KW-1185">Reference proteome</keyword>
<accession>A0A024GXY2</accession>
<organism evidence="6 7">
    <name type="scientific">Pseudarthrobacter siccitolerans</name>
    <dbReference type="NCBI Taxonomy" id="861266"/>
    <lineage>
        <taxon>Bacteria</taxon>
        <taxon>Bacillati</taxon>
        <taxon>Actinomycetota</taxon>
        <taxon>Actinomycetes</taxon>
        <taxon>Micrococcales</taxon>
        <taxon>Micrococcaceae</taxon>
        <taxon>Pseudarthrobacter</taxon>
    </lineage>
</organism>
<dbReference type="InterPro" id="IPR027417">
    <property type="entry name" value="P-loop_NTPase"/>
</dbReference>
<evidence type="ECO:0000256" key="1">
    <source>
        <dbReference type="ARBA" id="ARBA00005417"/>
    </source>
</evidence>
<dbReference type="SUPFAM" id="SSF52540">
    <property type="entry name" value="P-loop containing nucleoside triphosphate hydrolases"/>
    <property type="match status" value="1"/>
</dbReference>
<dbReference type="RefSeq" id="WP_050053422.1">
    <property type="nucleotide sequence ID" value="NZ_CAQI01000025.1"/>
</dbReference>
<dbReference type="GO" id="GO:0016887">
    <property type="term" value="F:ATP hydrolysis activity"/>
    <property type="evidence" value="ECO:0007669"/>
    <property type="project" value="InterPro"/>
</dbReference>
<dbReference type="Gene3D" id="3.40.50.300">
    <property type="entry name" value="P-loop containing nucleotide triphosphate hydrolases"/>
    <property type="match status" value="1"/>
</dbReference>
<keyword evidence="2" id="KW-0813">Transport</keyword>
<dbReference type="InterPro" id="IPR003593">
    <property type="entry name" value="AAA+_ATPase"/>
</dbReference>
<comment type="caution">
    <text evidence="6">The sequence shown here is derived from an EMBL/GenBank/DDBJ whole genome shotgun (WGS) entry which is preliminary data.</text>
</comment>
<keyword evidence="3" id="KW-0547">Nucleotide-binding</keyword>
<dbReference type="GO" id="GO:0055085">
    <property type="term" value="P:transmembrane transport"/>
    <property type="evidence" value="ECO:0007669"/>
    <property type="project" value="UniProtKB-ARBA"/>
</dbReference>
<dbReference type="PANTHER" id="PTHR43776:SF7">
    <property type="entry name" value="D,D-DIPEPTIDE TRANSPORT ATP-BINDING PROTEIN DDPF-RELATED"/>
    <property type="match status" value="1"/>
</dbReference>
<evidence type="ECO:0000313" key="7">
    <source>
        <dbReference type="Proteomes" id="UP000035722"/>
    </source>
</evidence>
<evidence type="ECO:0000256" key="3">
    <source>
        <dbReference type="ARBA" id="ARBA00022741"/>
    </source>
</evidence>
<protein>
    <submittedName>
        <fullName evidence="6">ABC transporter family protein</fullName>
    </submittedName>
</protein>
<dbReference type="SMART" id="SM00382">
    <property type="entry name" value="AAA"/>
    <property type="match status" value="1"/>
</dbReference>
<dbReference type="InterPro" id="IPR050319">
    <property type="entry name" value="ABC_transp_ATP-bind"/>
</dbReference>
<dbReference type="PANTHER" id="PTHR43776">
    <property type="entry name" value="TRANSPORT ATP-BINDING PROTEIN"/>
    <property type="match status" value="1"/>
</dbReference>
<reference evidence="7" key="1">
    <citation type="journal article" date="2014" name="Genome Announc.">
        <title>Genome Sequence of Arthrobacter siccitolerans 4J27, a Xeroprotectant-Producing Desiccation-Tolerant Microorganism.</title>
        <authorList>
            <person name="Manzanera M."/>
            <person name="Santa-Cruz-Calvo L."/>
            <person name="Vilchez J.I."/>
            <person name="Garcia-Fontana C."/>
            <person name="Silva-Castro G.A."/>
            <person name="Calvo C."/>
            <person name="Gonzalez-Lopez J."/>
        </authorList>
    </citation>
    <scope>NUCLEOTIDE SEQUENCE [LARGE SCALE GENOMIC DNA]</scope>
    <source>
        <strain evidence="7">4J27</strain>
    </source>
</reference>
<evidence type="ECO:0000256" key="2">
    <source>
        <dbReference type="ARBA" id="ARBA00022448"/>
    </source>
</evidence>
<dbReference type="Proteomes" id="UP000035722">
    <property type="component" value="Unassembled WGS sequence"/>
</dbReference>
<evidence type="ECO:0000256" key="4">
    <source>
        <dbReference type="ARBA" id="ARBA00022840"/>
    </source>
</evidence>
<dbReference type="AlphaFoldDB" id="A0A024GXY2"/>
<evidence type="ECO:0000259" key="5">
    <source>
        <dbReference type="PROSITE" id="PS50893"/>
    </source>
</evidence>
<evidence type="ECO:0000313" key="6">
    <source>
        <dbReference type="EMBL" id="CCQ44354.1"/>
    </source>
</evidence>
<feature type="domain" description="ABC transporter" evidence="5">
    <location>
        <begin position="5"/>
        <end position="255"/>
    </location>
</feature>
<gene>
    <name evidence="6" type="primary">nikE</name>
    <name evidence="6" type="ORF">ARTSIC4J27_278</name>
</gene>
<dbReference type="STRING" id="861266.ARTSIC4J27_278"/>
<dbReference type="Pfam" id="PF00005">
    <property type="entry name" value="ABC_tran"/>
    <property type="match status" value="1"/>
</dbReference>
<dbReference type="InterPro" id="IPR003439">
    <property type="entry name" value="ABC_transporter-like_ATP-bd"/>
</dbReference>
<proteinExistence type="inferred from homology"/>
<dbReference type="PROSITE" id="PS50893">
    <property type="entry name" value="ABC_TRANSPORTER_2"/>
    <property type="match status" value="1"/>
</dbReference>